<comment type="caution">
    <text evidence="3">The sequence shown here is derived from an EMBL/GenBank/DDBJ whole genome shotgun (WGS) entry which is preliminary data.</text>
</comment>
<sequence>MSWQWALQLAPPIATLGAAALGLLREQGALRRNLREDVSIAKDLPDGSPGKHLLMQHIEWEIGVLLNPDRDWMSFAIGGLVALAGGYGTLWLYQQHAWWSWLGLLTAYVAIGGLVGMMQGVRRGGIVGRPDYYPAELAPKPGPPVTPSAQVLLTVSETAAAMRVSKAAVYRLVYSGQLPIIRVRRWFRIPGQAVNDYQAAAEAGNA</sequence>
<dbReference type="EMBL" id="BOOF01000032">
    <property type="protein sequence ID" value="GIH64484.1"/>
    <property type="molecule type" value="Genomic_DNA"/>
</dbReference>
<keyword evidence="1" id="KW-1133">Transmembrane helix</keyword>
<evidence type="ECO:0000259" key="2">
    <source>
        <dbReference type="Pfam" id="PF12728"/>
    </source>
</evidence>
<keyword evidence="1" id="KW-0812">Transmembrane</keyword>
<evidence type="ECO:0000313" key="4">
    <source>
        <dbReference type="Proteomes" id="UP000660454"/>
    </source>
</evidence>
<feature type="transmembrane region" description="Helical" evidence="1">
    <location>
        <begin position="6"/>
        <end position="24"/>
    </location>
</feature>
<dbReference type="NCBIfam" id="TIGR01764">
    <property type="entry name" value="excise"/>
    <property type="match status" value="1"/>
</dbReference>
<proteinExistence type="predicted"/>
<organism evidence="3 4">
    <name type="scientific">Microbispora siamensis</name>
    <dbReference type="NCBI Taxonomy" id="564413"/>
    <lineage>
        <taxon>Bacteria</taxon>
        <taxon>Bacillati</taxon>
        <taxon>Actinomycetota</taxon>
        <taxon>Actinomycetes</taxon>
        <taxon>Streptosporangiales</taxon>
        <taxon>Streptosporangiaceae</taxon>
        <taxon>Microbispora</taxon>
    </lineage>
</organism>
<dbReference type="InterPro" id="IPR010093">
    <property type="entry name" value="SinI_DNA-bd"/>
</dbReference>
<dbReference type="Proteomes" id="UP000660454">
    <property type="component" value="Unassembled WGS sequence"/>
</dbReference>
<protein>
    <recommendedName>
        <fullName evidence="2">Helix-turn-helix domain-containing protein</fullName>
    </recommendedName>
</protein>
<keyword evidence="1" id="KW-0472">Membrane</keyword>
<gene>
    <name evidence="3" type="ORF">Msi02_53010</name>
</gene>
<keyword evidence="4" id="KW-1185">Reference proteome</keyword>
<feature type="domain" description="Helix-turn-helix" evidence="2">
    <location>
        <begin position="152"/>
        <end position="199"/>
    </location>
</feature>
<dbReference type="InterPro" id="IPR041657">
    <property type="entry name" value="HTH_17"/>
</dbReference>
<evidence type="ECO:0000313" key="3">
    <source>
        <dbReference type="EMBL" id="GIH64484.1"/>
    </source>
</evidence>
<name>A0ABQ4GT24_9ACTN</name>
<reference evidence="3 4" key="1">
    <citation type="submission" date="2021-01" db="EMBL/GenBank/DDBJ databases">
        <title>Whole genome shotgun sequence of Microbispora siamensis NBRC 104113.</title>
        <authorList>
            <person name="Komaki H."/>
            <person name="Tamura T."/>
        </authorList>
    </citation>
    <scope>NUCLEOTIDE SEQUENCE [LARGE SCALE GENOMIC DNA]</scope>
    <source>
        <strain evidence="3 4">NBRC 104113</strain>
    </source>
</reference>
<evidence type="ECO:0000256" key="1">
    <source>
        <dbReference type="SAM" id="Phobius"/>
    </source>
</evidence>
<feature type="transmembrane region" description="Helical" evidence="1">
    <location>
        <begin position="98"/>
        <end position="117"/>
    </location>
</feature>
<dbReference type="Pfam" id="PF12728">
    <property type="entry name" value="HTH_17"/>
    <property type="match status" value="1"/>
</dbReference>
<feature type="transmembrane region" description="Helical" evidence="1">
    <location>
        <begin position="72"/>
        <end position="92"/>
    </location>
</feature>
<accession>A0ABQ4GT24</accession>